<name>A0AAD7F398_9AGAR</name>
<proteinExistence type="predicted"/>
<comment type="caution">
    <text evidence="2">The sequence shown here is derived from an EMBL/GenBank/DDBJ whole genome shotgun (WGS) entry which is preliminary data.</text>
</comment>
<accession>A0AAD7F398</accession>
<feature type="region of interest" description="Disordered" evidence="1">
    <location>
        <begin position="1"/>
        <end position="37"/>
    </location>
</feature>
<dbReference type="Pfam" id="PF18759">
    <property type="entry name" value="Plavaka"/>
    <property type="match status" value="1"/>
</dbReference>
<protein>
    <submittedName>
        <fullName evidence="2">Uncharacterized protein</fullName>
    </submittedName>
</protein>
<dbReference type="EMBL" id="JARIHO010000002">
    <property type="protein sequence ID" value="KAJ7367202.1"/>
    <property type="molecule type" value="Genomic_DNA"/>
</dbReference>
<dbReference type="AlphaFoldDB" id="A0AAD7F398"/>
<evidence type="ECO:0000256" key="1">
    <source>
        <dbReference type="SAM" id="MobiDB-lite"/>
    </source>
</evidence>
<keyword evidence="3" id="KW-1185">Reference proteome</keyword>
<feature type="compositionally biased region" description="Basic and acidic residues" evidence="1">
    <location>
        <begin position="76"/>
        <end position="89"/>
    </location>
</feature>
<dbReference type="InterPro" id="IPR041078">
    <property type="entry name" value="Plavaka"/>
</dbReference>
<feature type="region of interest" description="Disordered" evidence="1">
    <location>
        <begin position="57"/>
        <end position="91"/>
    </location>
</feature>
<reference evidence="2" key="1">
    <citation type="submission" date="2023-03" db="EMBL/GenBank/DDBJ databases">
        <title>Massive genome expansion in bonnet fungi (Mycena s.s.) driven by repeated elements and novel gene families across ecological guilds.</title>
        <authorList>
            <consortium name="Lawrence Berkeley National Laboratory"/>
            <person name="Harder C.B."/>
            <person name="Miyauchi S."/>
            <person name="Viragh M."/>
            <person name="Kuo A."/>
            <person name="Thoen E."/>
            <person name="Andreopoulos B."/>
            <person name="Lu D."/>
            <person name="Skrede I."/>
            <person name="Drula E."/>
            <person name="Henrissat B."/>
            <person name="Morin E."/>
            <person name="Kohler A."/>
            <person name="Barry K."/>
            <person name="LaButti K."/>
            <person name="Morin E."/>
            <person name="Salamov A."/>
            <person name="Lipzen A."/>
            <person name="Mereny Z."/>
            <person name="Hegedus B."/>
            <person name="Baldrian P."/>
            <person name="Stursova M."/>
            <person name="Weitz H."/>
            <person name="Taylor A."/>
            <person name="Grigoriev I.V."/>
            <person name="Nagy L.G."/>
            <person name="Martin F."/>
            <person name="Kauserud H."/>
        </authorList>
    </citation>
    <scope>NUCLEOTIDE SEQUENCE</scope>
    <source>
        <strain evidence="2">CBHHK002</strain>
    </source>
</reference>
<evidence type="ECO:0000313" key="3">
    <source>
        <dbReference type="Proteomes" id="UP001218218"/>
    </source>
</evidence>
<organism evidence="2 3">
    <name type="scientific">Mycena albidolilacea</name>
    <dbReference type="NCBI Taxonomy" id="1033008"/>
    <lineage>
        <taxon>Eukaryota</taxon>
        <taxon>Fungi</taxon>
        <taxon>Dikarya</taxon>
        <taxon>Basidiomycota</taxon>
        <taxon>Agaricomycotina</taxon>
        <taxon>Agaricomycetes</taxon>
        <taxon>Agaricomycetidae</taxon>
        <taxon>Agaricales</taxon>
        <taxon>Marasmiineae</taxon>
        <taxon>Mycenaceae</taxon>
        <taxon>Mycena</taxon>
    </lineage>
</organism>
<dbReference type="Proteomes" id="UP001218218">
    <property type="component" value="Unassembled WGS sequence"/>
</dbReference>
<evidence type="ECO:0000313" key="2">
    <source>
        <dbReference type="EMBL" id="KAJ7367202.1"/>
    </source>
</evidence>
<feature type="compositionally biased region" description="Basic and acidic residues" evidence="1">
    <location>
        <begin position="21"/>
        <end position="35"/>
    </location>
</feature>
<sequence>MDVDPVELPSHQIYDMLSMDVDPRPDSPSSTDERSAIPTVSLPSDFIFVKHHPHANKPNEIIPIDGSSPAPSFSKPDARSDPTNGDDRPWAPFQSYADYKFTSRCVRRRTPNSEINEDLRDLHHHTFSSDCFVSFGSHRDMEKSLAAARASNIPFCCQTLVIDFDGDEFGGRYEVEIEFRDPWQIMKQWVSDETLATVSTWFSSEKYRCKDGKIDFSNRLYDEPCTGRLWGAADDSLPLHDRYPSCFLGLHVWLDKGLVSTKVKMHPILFRGCWIHSATRNGSGNGGSALAGFVKMPESLCQIDPNTLSSSRRSEYDRLKRIVYRGVCHLVMASLEQRSHSGEALCFGDGVTRVAYPGVLIESMDFEEMAAWLCLRNSVSLHPCPQCLVHKDDLPRLTATYPDRTSESMSRALERAPVTKTDRNKHLQQYGLHDFVHFLWKFNNSDPYRAVGYDCLHFFDGGIWGRHMWLLIKAHLQNTGLASKFNENMAKFPRWRNLKHLSSPTTIDYSEGQTFLDILKCALPCLVQILPANSCLVRLVRIMIKIRTLLALSVTLDSRSKHLQKFIADYEKICADVSRKHDKSLNFLKQHFLSHAIRCFEDKGTSRNQNTRVGEGFQQEIAAQYLKTNGKDAEHQMSCMDENEETMARLDMRVNEWQKSQEADELDPVLSVHAPTAHWRLGSPDPRTTSIRLETLHRGKPLYRNFNMHLREYLAFSHPNYLVTDEENIELCKVLYIDFQSKVDWNSDRDILRCNPKFHGRPRYDSIIYEADGNDLAMGQLELIFRCHLPHQKSLDLAMIRPYCNSSWTAKTRTDCPIREWGAGPLFITLDQVTRGALLCPIFGASRTVFYVMDCIDSDMFLRVNKID</sequence>
<gene>
    <name evidence="2" type="ORF">DFH08DRAFT_1005447</name>
</gene>